<dbReference type="EMBL" id="FOHV01000005">
    <property type="protein sequence ID" value="SES90642.1"/>
    <property type="molecule type" value="Genomic_DNA"/>
</dbReference>
<dbReference type="NCBIfam" id="TIGR04430">
    <property type="entry name" value="OM_asym_MlaD"/>
    <property type="match status" value="1"/>
</dbReference>
<dbReference type="GO" id="GO:0005543">
    <property type="term" value="F:phospholipid binding"/>
    <property type="evidence" value="ECO:0007669"/>
    <property type="project" value="TreeGrafter"/>
</dbReference>
<organism evidence="3 4">
    <name type="scientific">Thorsellia anophelis DSM 18579</name>
    <dbReference type="NCBI Taxonomy" id="1123402"/>
    <lineage>
        <taxon>Bacteria</taxon>
        <taxon>Pseudomonadati</taxon>
        <taxon>Pseudomonadota</taxon>
        <taxon>Gammaproteobacteria</taxon>
        <taxon>Enterobacterales</taxon>
        <taxon>Thorselliaceae</taxon>
        <taxon>Thorsellia</taxon>
    </lineage>
</organism>
<keyword evidence="4" id="KW-1185">Reference proteome</keyword>
<dbReference type="OrthoDB" id="9788420at2"/>
<dbReference type="Pfam" id="PF02470">
    <property type="entry name" value="MlaD"/>
    <property type="match status" value="1"/>
</dbReference>
<dbReference type="STRING" id="1123402.SAMN02583745_00841"/>
<evidence type="ECO:0000313" key="3">
    <source>
        <dbReference type="EMBL" id="SES90642.1"/>
    </source>
</evidence>
<dbReference type="InterPro" id="IPR003399">
    <property type="entry name" value="Mce/MlaD"/>
</dbReference>
<sequence length="172" mass="18990">MKKAKIELLVGFFMLLGTISLIFLLLKVADIKNLKSQSTYTLYATFDNVGSLKIRSPVKIGGVVIGRVTNIKLDEKTYTPVVTMAIDSQYNQIPNSSSLSVRSAGLLGEQFLALNMGVHDPDIFQTYYLSDQNRIEDTKSAIVLEDIIGQIVYSLKGGDKPSDKEIPSEIIE</sequence>
<dbReference type="PANTHER" id="PTHR33371:SF4">
    <property type="entry name" value="INTERMEMBRANE PHOSPHOLIPID TRANSPORT SYSTEM BINDING PROTEIN MLAD"/>
    <property type="match status" value="1"/>
</dbReference>
<dbReference type="Proteomes" id="UP000242642">
    <property type="component" value="Unassembled WGS sequence"/>
</dbReference>
<evidence type="ECO:0000259" key="2">
    <source>
        <dbReference type="Pfam" id="PF02470"/>
    </source>
</evidence>
<dbReference type="PANTHER" id="PTHR33371">
    <property type="entry name" value="INTERMEMBRANE PHOSPHOLIPID TRANSPORT SYSTEM BINDING PROTEIN MLAD-RELATED"/>
    <property type="match status" value="1"/>
</dbReference>
<feature type="domain" description="Mce/MlaD" evidence="2">
    <location>
        <begin position="39"/>
        <end position="117"/>
    </location>
</feature>
<gene>
    <name evidence="3" type="ORF">SAMN02583745_00841</name>
</gene>
<evidence type="ECO:0000313" key="4">
    <source>
        <dbReference type="Proteomes" id="UP000242642"/>
    </source>
</evidence>
<name>A0A1I0ABL5_9GAMM</name>
<protein>
    <submittedName>
        <fullName evidence="3">Phospholipid/cholesterol/gamma-HCH transport system substrate-binding protein</fullName>
    </submittedName>
</protein>
<dbReference type="InterPro" id="IPR052336">
    <property type="entry name" value="MlaD_Phospholipid_Transporter"/>
</dbReference>
<keyword evidence="1" id="KW-1133">Transmembrane helix</keyword>
<proteinExistence type="predicted"/>
<keyword evidence="1" id="KW-0472">Membrane</keyword>
<accession>A0A1I0ABL5</accession>
<keyword evidence="1" id="KW-0812">Transmembrane</keyword>
<dbReference type="GO" id="GO:0005548">
    <property type="term" value="F:phospholipid transporter activity"/>
    <property type="evidence" value="ECO:0007669"/>
    <property type="project" value="TreeGrafter"/>
</dbReference>
<evidence type="ECO:0000256" key="1">
    <source>
        <dbReference type="SAM" id="Phobius"/>
    </source>
</evidence>
<dbReference type="InterPro" id="IPR030970">
    <property type="entry name" value="ABC_MlaD"/>
</dbReference>
<reference evidence="4" key="1">
    <citation type="submission" date="2016-10" db="EMBL/GenBank/DDBJ databases">
        <authorList>
            <person name="Varghese N."/>
            <person name="Submissions S."/>
        </authorList>
    </citation>
    <scope>NUCLEOTIDE SEQUENCE [LARGE SCALE GENOMIC DNA]</scope>
    <source>
        <strain evidence="4">DSM 18579</strain>
    </source>
</reference>
<dbReference type="AlphaFoldDB" id="A0A1I0ABL5"/>
<dbReference type="RefSeq" id="WP_093318050.1">
    <property type="nucleotide sequence ID" value="NZ_FOHV01000005.1"/>
</dbReference>
<feature type="transmembrane region" description="Helical" evidence="1">
    <location>
        <begin position="6"/>
        <end position="26"/>
    </location>
</feature>